<protein>
    <submittedName>
        <fullName evidence="3">Uncharacterized protein</fullName>
    </submittedName>
</protein>
<sequence length="287" mass="32583">MRSELWKHLPKPLTARLPGPALAQLEIAGAFQLQYGLCPICQGHPSPYRPPLFAPWRRGPIVSWQDGIGASPYAAHEERVRISDRTTVVEPADGSGVEVHAFEVHAACGSERPGGECRDKFVWPACLVWVSPVTQFDRNEDSNVLSSAVKRRRPVPRGSESNVQTRSTTKLRTDIEAMQNRIQVLERSERQLKKRLADKMELIKEIKGERDEARTESVKAEEASAERDNALEGVTREANRYRGWWLTEYYHLKKVLELVPNEKGVEAITSEARERFLAYTAALETWR</sequence>
<proteinExistence type="predicted"/>
<feature type="region of interest" description="Disordered" evidence="2">
    <location>
        <begin position="142"/>
        <end position="168"/>
    </location>
</feature>
<feature type="compositionally biased region" description="Polar residues" evidence="2">
    <location>
        <begin position="159"/>
        <end position="168"/>
    </location>
</feature>
<keyword evidence="4" id="KW-1185">Reference proteome</keyword>
<evidence type="ECO:0000313" key="4">
    <source>
        <dbReference type="Proteomes" id="UP000298030"/>
    </source>
</evidence>
<evidence type="ECO:0000256" key="2">
    <source>
        <dbReference type="SAM" id="MobiDB-lite"/>
    </source>
</evidence>
<reference evidence="3 4" key="1">
    <citation type="journal article" date="2019" name="Nat. Ecol. Evol.">
        <title>Megaphylogeny resolves global patterns of mushroom evolution.</title>
        <authorList>
            <person name="Varga T."/>
            <person name="Krizsan K."/>
            <person name="Foldi C."/>
            <person name="Dima B."/>
            <person name="Sanchez-Garcia M."/>
            <person name="Sanchez-Ramirez S."/>
            <person name="Szollosi G.J."/>
            <person name="Szarkandi J.G."/>
            <person name="Papp V."/>
            <person name="Albert L."/>
            <person name="Andreopoulos W."/>
            <person name="Angelini C."/>
            <person name="Antonin V."/>
            <person name="Barry K.W."/>
            <person name="Bougher N.L."/>
            <person name="Buchanan P."/>
            <person name="Buyck B."/>
            <person name="Bense V."/>
            <person name="Catcheside P."/>
            <person name="Chovatia M."/>
            <person name="Cooper J."/>
            <person name="Damon W."/>
            <person name="Desjardin D."/>
            <person name="Finy P."/>
            <person name="Geml J."/>
            <person name="Haridas S."/>
            <person name="Hughes K."/>
            <person name="Justo A."/>
            <person name="Karasinski D."/>
            <person name="Kautmanova I."/>
            <person name="Kiss B."/>
            <person name="Kocsube S."/>
            <person name="Kotiranta H."/>
            <person name="LaButti K.M."/>
            <person name="Lechner B.E."/>
            <person name="Liimatainen K."/>
            <person name="Lipzen A."/>
            <person name="Lukacs Z."/>
            <person name="Mihaltcheva S."/>
            <person name="Morgado L.N."/>
            <person name="Niskanen T."/>
            <person name="Noordeloos M.E."/>
            <person name="Ohm R.A."/>
            <person name="Ortiz-Santana B."/>
            <person name="Ovrebo C."/>
            <person name="Racz N."/>
            <person name="Riley R."/>
            <person name="Savchenko A."/>
            <person name="Shiryaev A."/>
            <person name="Soop K."/>
            <person name="Spirin V."/>
            <person name="Szebenyi C."/>
            <person name="Tomsovsky M."/>
            <person name="Tulloss R.E."/>
            <person name="Uehling J."/>
            <person name="Grigoriev I.V."/>
            <person name="Vagvolgyi C."/>
            <person name="Papp T."/>
            <person name="Martin F.M."/>
            <person name="Miettinen O."/>
            <person name="Hibbett D.S."/>
            <person name="Nagy L.G."/>
        </authorList>
    </citation>
    <scope>NUCLEOTIDE SEQUENCE [LARGE SCALE GENOMIC DNA]</scope>
    <source>
        <strain evidence="3 4">FP101781</strain>
    </source>
</reference>
<dbReference type="EMBL" id="QPFP01000030">
    <property type="protein sequence ID" value="TEB28916.1"/>
    <property type="molecule type" value="Genomic_DNA"/>
</dbReference>
<name>A0A4Y7T409_COPMI</name>
<organism evidence="3 4">
    <name type="scientific">Coprinellus micaceus</name>
    <name type="common">Glistening ink-cap mushroom</name>
    <name type="synonym">Coprinus micaceus</name>
    <dbReference type="NCBI Taxonomy" id="71717"/>
    <lineage>
        <taxon>Eukaryota</taxon>
        <taxon>Fungi</taxon>
        <taxon>Dikarya</taxon>
        <taxon>Basidiomycota</taxon>
        <taxon>Agaricomycotina</taxon>
        <taxon>Agaricomycetes</taxon>
        <taxon>Agaricomycetidae</taxon>
        <taxon>Agaricales</taxon>
        <taxon>Agaricineae</taxon>
        <taxon>Psathyrellaceae</taxon>
        <taxon>Coprinellus</taxon>
    </lineage>
</organism>
<gene>
    <name evidence="3" type="ORF">FA13DRAFT_1711596</name>
</gene>
<dbReference type="OrthoDB" id="3109801at2759"/>
<evidence type="ECO:0000313" key="3">
    <source>
        <dbReference type="EMBL" id="TEB28916.1"/>
    </source>
</evidence>
<comment type="caution">
    <text evidence="3">The sequence shown here is derived from an EMBL/GenBank/DDBJ whole genome shotgun (WGS) entry which is preliminary data.</text>
</comment>
<keyword evidence="1" id="KW-0175">Coiled coil</keyword>
<evidence type="ECO:0000256" key="1">
    <source>
        <dbReference type="SAM" id="Coils"/>
    </source>
</evidence>
<dbReference type="AlphaFoldDB" id="A0A4Y7T409"/>
<dbReference type="Proteomes" id="UP000298030">
    <property type="component" value="Unassembled WGS sequence"/>
</dbReference>
<feature type="coiled-coil region" evidence="1">
    <location>
        <begin position="168"/>
        <end position="223"/>
    </location>
</feature>
<accession>A0A4Y7T409</accession>